<dbReference type="EMBL" id="JAGRQC010000001">
    <property type="protein sequence ID" value="MBR0551000.1"/>
    <property type="molecule type" value="Genomic_DNA"/>
</dbReference>
<evidence type="ECO:0000313" key="3">
    <source>
        <dbReference type="Proteomes" id="UP000676996"/>
    </source>
</evidence>
<protein>
    <submittedName>
        <fullName evidence="2">US12 family protein</fullName>
    </submittedName>
</protein>
<dbReference type="AlphaFoldDB" id="A0A8T4I913"/>
<accession>A0A8T4I913</accession>
<feature type="transmembrane region" description="Helical" evidence="1">
    <location>
        <begin position="155"/>
        <end position="174"/>
    </location>
</feature>
<keyword evidence="1" id="KW-1133">Transmembrane helix</keyword>
<evidence type="ECO:0000313" key="2">
    <source>
        <dbReference type="EMBL" id="MBR0551000.1"/>
    </source>
</evidence>
<feature type="transmembrane region" description="Helical" evidence="1">
    <location>
        <begin position="122"/>
        <end position="143"/>
    </location>
</feature>
<dbReference type="Proteomes" id="UP000676996">
    <property type="component" value="Unassembled WGS sequence"/>
</dbReference>
<reference evidence="2" key="1">
    <citation type="submission" date="2021-04" db="EMBL/GenBank/DDBJ databases">
        <title>Ouciella asimina sp. nov., isolated from the surface seawater in the hydrothermal field of Okinawa Trough.</title>
        <authorList>
            <person name="Shuang W."/>
        </authorList>
    </citation>
    <scope>NUCLEOTIDE SEQUENCE</scope>
    <source>
        <strain evidence="2">LXI357</strain>
    </source>
</reference>
<gene>
    <name evidence="2" type="ORF">J7S20_00605</name>
</gene>
<feature type="transmembrane region" description="Helical" evidence="1">
    <location>
        <begin position="90"/>
        <end position="110"/>
    </location>
</feature>
<name>A0A8T4I913_9SPHN</name>
<feature type="transmembrane region" description="Helical" evidence="1">
    <location>
        <begin position="312"/>
        <end position="331"/>
    </location>
</feature>
<comment type="caution">
    <text evidence="2">The sequence shown here is derived from an EMBL/GenBank/DDBJ whole genome shotgun (WGS) entry which is preliminary data.</text>
</comment>
<sequence length="332" mass="37668">MNDSAWTLNLVRRLGTKRDDRMLAGTGDLECRSLPAELSSADIAQNPPVGSARSPERSVWPWVIGITVTAFIAFGYAVRKRLPFDPGYGWGYWLGIIGSVMMLVLLIYPAKKWYKRRVPGSVGFWFRFHMILGLLGPVAVLYHSRFSADAFNSTLALYAMLIVALSGVVGRYLHRHIYRGFSLRHIQARELIDDVFRARAALDADGDAGREIRRELTQFSERVREGRRDLAGSFWLSLRLMVDLRFRRHALAGEIARHFADTAGVQGWDAEELSAHQRNATAHLYAYCDAVRTASTLAVFERLFSLWHHLHLPLFYFLVVAAIVHVIAVHLY</sequence>
<keyword evidence="3" id="KW-1185">Reference proteome</keyword>
<evidence type="ECO:0000256" key="1">
    <source>
        <dbReference type="SAM" id="Phobius"/>
    </source>
</evidence>
<organism evidence="2 3">
    <name type="scientific">Stakelama marina</name>
    <dbReference type="NCBI Taxonomy" id="2826939"/>
    <lineage>
        <taxon>Bacteria</taxon>
        <taxon>Pseudomonadati</taxon>
        <taxon>Pseudomonadota</taxon>
        <taxon>Alphaproteobacteria</taxon>
        <taxon>Sphingomonadales</taxon>
        <taxon>Sphingomonadaceae</taxon>
        <taxon>Stakelama</taxon>
    </lineage>
</organism>
<keyword evidence="1" id="KW-0472">Membrane</keyword>
<feature type="transmembrane region" description="Helical" evidence="1">
    <location>
        <begin position="59"/>
        <end position="78"/>
    </location>
</feature>
<dbReference type="RefSeq" id="WP_284052293.1">
    <property type="nucleotide sequence ID" value="NZ_JAGRQC010000001.1"/>
</dbReference>
<proteinExistence type="predicted"/>
<keyword evidence="1" id="KW-0812">Transmembrane</keyword>